<dbReference type="InterPro" id="IPR050958">
    <property type="entry name" value="Cell_Adh-Cytoskel_Orgn"/>
</dbReference>
<feature type="domain" description="Ig-like" evidence="7">
    <location>
        <begin position="90"/>
        <end position="176"/>
    </location>
</feature>
<feature type="compositionally biased region" description="Low complexity" evidence="6">
    <location>
        <begin position="2022"/>
        <end position="2033"/>
    </location>
</feature>
<evidence type="ECO:0000259" key="7">
    <source>
        <dbReference type="PROSITE" id="PS50835"/>
    </source>
</evidence>
<feature type="domain" description="Ig-like" evidence="7">
    <location>
        <begin position="941"/>
        <end position="1034"/>
    </location>
</feature>
<feature type="region of interest" description="Disordered" evidence="6">
    <location>
        <begin position="1240"/>
        <end position="1262"/>
    </location>
</feature>
<feature type="region of interest" description="Disordered" evidence="6">
    <location>
        <begin position="356"/>
        <end position="398"/>
    </location>
</feature>
<feature type="compositionally biased region" description="Polar residues" evidence="6">
    <location>
        <begin position="2305"/>
        <end position="2324"/>
    </location>
</feature>
<keyword evidence="5" id="KW-0393">Immunoglobulin domain</keyword>
<dbReference type="PROSITE" id="PS50835">
    <property type="entry name" value="IG_LIKE"/>
    <property type="match status" value="6"/>
</dbReference>
<evidence type="ECO:0000256" key="5">
    <source>
        <dbReference type="ARBA" id="ARBA00023319"/>
    </source>
</evidence>
<feature type="region of interest" description="Disordered" evidence="6">
    <location>
        <begin position="2284"/>
        <end position="2478"/>
    </location>
</feature>
<evidence type="ECO:0000256" key="6">
    <source>
        <dbReference type="SAM" id="MobiDB-lite"/>
    </source>
</evidence>
<evidence type="ECO:0000256" key="2">
    <source>
        <dbReference type="ARBA" id="ARBA00022490"/>
    </source>
</evidence>
<dbReference type="Proteomes" id="UP000005237">
    <property type="component" value="Unassembled WGS sequence"/>
</dbReference>
<feature type="compositionally biased region" description="Basic and acidic residues" evidence="6">
    <location>
        <begin position="2450"/>
        <end position="2478"/>
    </location>
</feature>
<dbReference type="Gene3D" id="2.60.40.10">
    <property type="entry name" value="Immunoglobulins"/>
    <property type="match status" value="11"/>
</dbReference>
<dbReference type="PANTHER" id="PTHR45080:SF8">
    <property type="entry name" value="IG-LIKE DOMAIN-CONTAINING PROTEIN"/>
    <property type="match status" value="1"/>
</dbReference>
<protein>
    <recommendedName>
        <fullName evidence="7">Ig-like domain-containing protein</fullName>
    </recommendedName>
</protein>
<feature type="compositionally biased region" description="Basic and acidic residues" evidence="6">
    <location>
        <begin position="1247"/>
        <end position="1262"/>
    </location>
</feature>
<proteinExistence type="predicted"/>
<dbReference type="SMART" id="SM00409">
    <property type="entry name" value="IG"/>
    <property type="match status" value="10"/>
</dbReference>
<feature type="domain" description="Ig-like" evidence="7">
    <location>
        <begin position="1673"/>
        <end position="1763"/>
    </location>
</feature>
<name>A0A8R1HQD1_CAEJA</name>
<dbReference type="CDD" id="cd00096">
    <property type="entry name" value="Ig"/>
    <property type="match status" value="2"/>
</dbReference>
<keyword evidence="3" id="KW-0732">Signal</keyword>
<dbReference type="GO" id="GO:0007156">
    <property type="term" value="P:homophilic cell adhesion via plasma membrane adhesion molecules"/>
    <property type="evidence" value="ECO:0007669"/>
    <property type="project" value="TreeGrafter"/>
</dbReference>
<feature type="region of interest" description="Disordered" evidence="6">
    <location>
        <begin position="2020"/>
        <end position="2040"/>
    </location>
</feature>
<reference evidence="9" key="1">
    <citation type="submission" date="2010-08" db="EMBL/GenBank/DDBJ databases">
        <authorList>
            <consortium name="Caenorhabditis japonica Sequencing Consortium"/>
            <person name="Wilson R.K."/>
        </authorList>
    </citation>
    <scope>NUCLEOTIDE SEQUENCE [LARGE SCALE GENOMIC DNA]</scope>
    <source>
        <strain evidence="9">DF5081</strain>
    </source>
</reference>
<feature type="compositionally biased region" description="Basic and acidic residues" evidence="6">
    <location>
        <begin position="2334"/>
        <end position="2351"/>
    </location>
</feature>
<dbReference type="Pfam" id="PF07679">
    <property type="entry name" value="I-set"/>
    <property type="match status" value="7"/>
</dbReference>
<sequence length="3232" mass="360099">MEGDEKKGGGLPPTSQRHLNIDTTICQSVSQPTSPSMSYSTDRETVMRSSSGHATVAETHLIRSIGSQSQSYTEEHWSSEITSFVALAPPKFVQVIKAYRVLASDTISLVVEVASDPPAIFEWFCNDKSVLQDRNRFQVGHGINISRLKVSQPEQGMYKCVTRNPAGVSTSYGYITVNADREHLSSSKEDVRLQRKHSVTYHQAPRFLTQVPNLFVTAGSHVIIDVEVDANPPARFSWFVNGKEYRDSTQNVEMFSPDVNRSVVRFSIPVAGEYKVVASNVHGSAMSCGHVDIQKVVEMENIESSVTTSTVLDPMTSSMRALGNNGRNSRQAVNLFELNYTQRSSSVPRGVRHLESHIEVSNTSPEKTRQQERHSRTDAASITESRVHHNPPKPPRAGMTRRFLPEPPKFVTPLPSLITVNVDEKLVLSVDVQAIPAAEFAWHVNGFEVKKSQNIVLLNEHNKSTLVLHPPVKQGKYKVTARNDVGSESVTTQVQRIGELEDGARGSEPPDIVESAVTVTCSHDEDVASHSSLQTVRRLQEMQEEEDSIKPFIDATSPKLKEPSEHPFANVLKKRDVVSPSGKHLPFAPRITAHPSESIFRILDGSSLKFRIMTSSLPPATFLWMMNNFELRSNQNITISNHEENVSEIEFKKVSSGNLSVTAKNPLGEDKWNGKVVVEYASPERKTITTIEKITETFTLEEAVINQLVPTAAEAGDRIVIIVRFDENKTSACQFVWTINGVEIEKIEENLVAVESTEFESVLIVEKLEESICGEVVCVVKNQHGEVFSSSAHLRIRDDESSFEIVPPDLPEECAPKIVEPLHSANFLDGQPMSLRCKITAIPSAAIVWSKDDVNVDDWVLNKDVSTTVLDGGVCELLNPECFSEDAGLYKCTATNPHGTAETAAFINVEGAEYVKDHEEAEVSESVLTDDLADTSIILPPKFIEHLTAETDNYQEIGYVRLVATIQSVAPITVTWQKDGEDVYENEKFEVLQFADGAQIMTIREPTSLDSGVYTCTAESEHGVSNSSCQVELTSSESSSPKSFEKVDITPPEEVKETGIDDDIEVVSKEEVTGTAQIEKREEEFKLLVKVADQVASTLVAKVFLEAVHEAVKKIVETEDEEEDNQIEPTQEPRFETSTDEYHVKENGTIKMSATISGHPTPFLEWFFEKEKLQVSQNIAMSYEAGTSAIILKNVAKRQSGTYYLHAKNYHGQAVLPMKLIIDPIEAVTHIFESETEAQIEASDVPDQDKNEQEQEVQERTRERQLREAAEKVSEQLTQIWVQDAQSEAVKIQKDQETQVVMEEPEPVQQATEIQVHEQIQLNQNASTPEESVLVAVPEEEKKLSPARTSSPMNYEEKVKAIESNLLRVSSQEQLEPIEATNMLLNTAMQLKNDHVCDETTTVVVTQQPQKFDQLVTVVESNVEHHSLRLSTTSVPLKFIDLETIIQKPSTSCESIDRMFVEKSRRTANAQHRIVVLQGMSNTFHNAITWSLKKVKKLVGDAEAKAYAEVEVVKQAETNEQVMTIIDNDTIVPQLLQVAAAANKLKLENVSVALVKDGDFAHQELVIEYESSIDEPVIQSMHNTSHLIFQQQQPTGPEQHVWSRRSKYDEDEAHVVAVFVEVDANCPDQSVEIVATVNAAYEGSGLRENFNDDPLTEVSQSLATESSAAPQAPKFLRKLVNCFGRIGEPIQLKCLVAGMPQPEVEWTVDGDPIVPNDEYEIVYEDGVCILRIESTLIEDEGEYCCTASNVAGSAFSKCYLKLSEVEDDAADLLRQLSEIKIVDPSVSTGYPLSQMSGTDDENTSRLLSNAQLITDKDFPTTATFNEDMSRTESFRRFYESAETTVKVTELFQGETVEAQFKEPENAPVVSTSTTDVFFSNQKTNVMESTVSTIGNVHMSVSSSTNSWDYMLNDPFPESNEVAVNVSDLYEPRVPLLPQKLSYKGQEIFANTVEKEPIRSQGDVENLKKCVETLLLFDAEMNTKQIKQPKESSPKKEKIEEQIKATQKILEEVQRDLNEMEIASESSSKSPSKSASKKSYEPKDLEDIEAAIFTISDQLAEKQANEKVLREALQDMILNKSSPVKEVKSTSEVAIKEELETETRKTIEPEAELHPIVKLKQAISAIENSLLEDIEVTEIMKRKGNDKDKRKATRIKRVPSAHSARITPITTNLRERLNQLHQLTVSEDSTSKQNQEAAEIQELFVKIEKEINTIAELCKEKMTKQGADTVTHVLNSVLQHLASIINVLRVAQDLQPIEVHSVNSEEATVWYSFEVHPEAEDIIGIVEEEPTNRRPLSTPRTSSSSKLTASQESRETITMTQSSDDTIAAPVAPARDSRSTSRNKDKLVKISNEEVSPQPPPRRSRQSGDELSPEPRPVAPPRKKSKEARSPDPPVPVRPPRSKSRRSDSELSPEPFAPAPVRPPRSKSKTLEREKVLVENMNESSPRSKSKTLEKEKVHVESLDDSSPRKKSKTLDREKVQVESMDESTLSCIHIQKSNFAFVSKNHESESAAVIVDLRNNAELDCTVPDMEDMQSIQMLCEESDYPSDTDRSLLLAGTVRYFNRTSPSLHDVSPFPYESISVDLKSQQDDIDEKIETADNEQEVYLNVELHSVPSLSSLVAINTNMAISEKSSLRAADEGEEVTAELSFVGRSIVSTETLDVVLEEKDMSQMNGPTSVLLDNDRAFSSNTIRETDILSDESITVDSVSYQAAVSEIPRKTVNAPLPKIKEPVEIKENFSLTRKPARSRVTGIVVNSLVYTISASITADNTFDVDVVQEPQRYNISIKVIEDIVDFTSLTIMSDCEDEMPAEVYMTVPQDTTKLTALSYDDVSVATTRTGITVSIVARSLNDGIYASLEEIAWGEVEMTVPDVMQMSTEEKSSLQFNVTVSESNLEEAKSLKSQVSFRSSQNSVSEIENTLSSTGTISIPSYVVKLDSTATITCELNNYLPKNCSIDWYCGKSRIIIDNEQFDRISHDLLEVLIIRSVEPINGNLYSLKINDDLFPVAYLIVENTNLTTSASILTRPETQFVMEGQPTVIAVQVDDQRVVVNWLKDRRPLHESERIKLEMDGLGNHRVVIPNTTIADQGTYLALTSSQSVAITLVVEERIDEKEVTVIASGTESEDDDVQEYLVPPGSTATIACELEDCEQQRSIRWLRDGKDIRFEPGKTEHVQNGLKHYLVVHDATSLDSGLYSVCISNVEFRVAHLCVNSVTSTLHALKRKRISNNSLHN</sequence>
<reference evidence="8" key="2">
    <citation type="submission" date="2022-06" db="UniProtKB">
        <authorList>
            <consortium name="EnsemblMetazoa"/>
        </authorList>
    </citation>
    <scope>IDENTIFICATION</scope>
    <source>
        <strain evidence="8">DF5081</strain>
    </source>
</reference>
<dbReference type="PANTHER" id="PTHR45080">
    <property type="entry name" value="CONTACTIN 5"/>
    <property type="match status" value="1"/>
</dbReference>
<evidence type="ECO:0000256" key="3">
    <source>
        <dbReference type="ARBA" id="ARBA00022729"/>
    </source>
</evidence>
<dbReference type="InterPro" id="IPR013783">
    <property type="entry name" value="Ig-like_fold"/>
</dbReference>
<dbReference type="FunFam" id="2.60.40.10:FF:000425">
    <property type="entry name" value="Myosin light chain kinase"/>
    <property type="match status" value="1"/>
</dbReference>
<dbReference type="GO" id="GO:0031672">
    <property type="term" value="C:A band"/>
    <property type="evidence" value="ECO:0007669"/>
    <property type="project" value="UniProtKB-SubCell"/>
</dbReference>
<comment type="subcellular location">
    <subcellularLocation>
        <location evidence="1">Cytoplasm</location>
        <location evidence="1">Myofibril</location>
        <location evidence="1">Sarcomere</location>
        <location evidence="1">A band</location>
    </subcellularLocation>
</comment>
<dbReference type="SUPFAM" id="SSF48726">
    <property type="entry name" value="Immunoglobulin"/>
    <property type="match status" value="12"/>
</dbReference>
<evidence type="ECO:0000313" key="8">
    <source>
        <dbReference type="EnsemblMetazoa" id="CJA08146.1"/>
    </source>
</evidence>
<dbReference type="GO" id="GO:0019899">
    <property type="term" value="F:enzyme binding"/>
    <property type="evidence" value="ECO:0007669"/>
    <property type="project" value="UniProtKB-ARBA"/>
</dbReference>
<keyword evidence="4" id="KW-1015">Disulfide bond</keyword>
<dbReference type="InterPro" id="IPR003599">
    <property type="entry name" value="Ig_sub"/>
</dbReference>
<dbReference type="InterPro" id="IPR036179">
    <property type="entry name" value="Ig-like_dom_sf"/>
</dbReference>
<feature type="compositionally biased region" description="Low complexity" evidence="6">
    <location>
        <begin position="2292"/>
        <end position="2304"/>
    </location>
</feature>
<dbReference type="EnsemblMetazoa" id="CJA08146.1">
    <property type="protein sequence ID" value="CJA08146.1"/>
    <property type="gene ID" value="WBGene00127350"/>
</dbReference>
<dbReference type="InterPro" id="IPR013098">
    <property type="entry name" value="Ig_I-set"/>
</dbReference>
<dbReference type="SMART" id="SM00408">
    <property type="entry name" value="IGc2"/>
    <property type="match status" value="4"/>
</dbReference>
<organism evidence="8 9">
    <name type="scientific">Caenorhabditis japonica</name>
    <dbReference type="NCBI Taxonomy" id="281687"/>
    <lineage>
        <taxon>Eukaryota</taxon>
        <taxon>Metazoa</taxon>
        <taxon>Ecdysozoa</taxon>
        <taxon>Nematoda</taxon>
        <taxon>Chromadorea</taxon>
        <taxon>Rhabditida</taxon>
        <taxon>Rhabditina</taxon>
        <taxon>Rhabditomorpha</taxon>
        <taxon>Rhabditoidea</taxon>
        <taxon>Rhabditidae</taxon>
        <taxon>Peloderinae</taxon>
        <taxon>Caenorhabditis</taxon>
    </lineage>
</organism>
<accession>A0A8R1HQD1</accession>
<feature type="compositionally biased region" description="Basic and acidic residues" evidence="6">
    <location>
        <begin position="366"/>
        <end position="377"/>
    </location>
</feature>
<dbReference type="InterPro" id="IPR003598">
    <property type="entry name" value="Ig_sub2"/>
</dbReference>
<feature type="domain" description="Ig-like" evidence="7">
    <location>
        <begin position="816"/>
        <end position="908"/>
    </location>
</feature>
<evidence type="ECO:0000256" key="1">
    <source>
        <dbReference type="ARBA" id="ARBA00004161"/>
    </source>
</evidence>
<evidence type="ECO:0000313" key="9">
    <source>
        <dbReference type="Proteomes" id="UP000005237"/>
    </source>
</evidence>
<dbReference type="GO" id="GO:0005886">
    <property type="term" value="C:plasma membrane"/>
    <property type="evidence" value="ECO:0007669"/>
    <property type="project" value="TreeGrafter"/>
</dbReference>
<keyword evidence="9" id="KW-1185">Reference proteome</keyword>
<evidence type="ECO:0000256" key="4">
    <source>
        <dbReference type="ARBA" id="ARBA00023157"/>
    </source>
</evidence>
<dbReference type="InterPro" id="IPR007110">
    <property type="entry name" value="Ig-like_dom"/>
</dbReference>
<keyword evidence="2" id="KW-0963">Cytoplasm</keyword>
<feature type="domain" description="Ig-like" evidence="7">
    <location>
        <begin position="3112"/>
        <end position="3206"/>
    </location>
</feature>
<feature type="domain" description="Ig-like" evidence="7">
    <location>
        <begin position="1133"/>
        <end position="1223"/>
    </location>
</feature>